<proteinExistence type="predicted"/>
<feature type="domain" description="TadE-like" evidence="1">
    <location>
        <begin position="8"/>
        <end position="50"/>
    </location>
</feature>
<gene>
    <name evidence="2" type="ORF">AERYTH_13950</name>
</gene>
<dbReference type="Pfam" id="PF07811">
    <property type="entry name" value="TadE"/>
    <property type="match status" value="1"/>
</dbReference>
<dbReference type="InterPro" id="IPR049790">
    <property type="entry name" value="Rv3655c/TadE"/>
</dbReference>
<keyword evidence="3" id="KW-1185">Reference proteome</keyword>
<dbReference type="RefSeq" id="WP_067859959.1">
    <property type="nucleotide sequence ID" value="NZ_CP011502.1"/>
</dbReference>
<dbReference type="NCBIfam" id="NF041390">
    <property type="entry name" value="TadE_Rv3655c"/>
    <property type="match status" value="1"/>
</dbReference>
<dbReference type="InterPro" id="IPR012495">
    <property type="entry name" value="TadE-like_dom"/>
</dbReference>
<dbReference type="PATRIC" id="fig|2041.4.peg.2908"/>
<dbReference type="AlphaFoldDB" id="A0A0U3T514"/>
<accession>A0A0U3T514</accession>
<reference evidence="2 3" key="1">
    <citation type="journal article" date="1991" name="Int. J. Syst. Bacteriol.">
        <title>Description of the erythromycin-producing bacterium Arthrobacter sp. strain NRRL B-3381 as Aeromicrobium erythreum gen. nov., sp. nov.</title>
        <authorList>
            <person name="Miller E.S."/>
            <person name="Woese C.R."/>
            <person name="Brenner S."/>
        </authorList>
    </citation>
    <scope>NUCLEOTIDE SEQUENCE [LARGE SCALE GENOMIC DNA]</scope>
    <source>
        <strain evidence="2 3">AR18</strain>
    </source>
</reference>
<dbReference type="Proteomes" id="UP000067689">
    <property type="component" value="Chromosome"/>
</dbReference>
<dbReference type="STRING" id="2041.AERYTH_13950"/>
<name>A0A0U3T514_9ACTN</name>
<protein>
    <recommendedName>
        <fullName evidence="1">TadE-like domain-containing protein</fullName>
    </recommendedName>
</protein>
<evidence type="ECO:0000313" key="2">
    <source>
        <dbReference type="EMBL" id="ALX05720.1"/>
    </source>
</evidence>
<dbReference type="KEGG" id="aer:AERYTH_13950"/>
<dbReference type="EMBL" id="CP011502">
    <property type="protein sequence ID" value="ALX05720.1"/>
    <property type="molecule type" value="Genomic_DNA"/>
</dbReference>
<dbReference type="OrthoDB" id="3747652at2"/>
<evidence type="ECO:0000259" key="1">
    <source>
        <dbReference type="Pfam" id="PF07811"/>
    </source>
</evidence>
<evidence type="ECO:0000313" key="3">
    <source>
        <dbReference type="Proteomes" id="UP000067689"/>
    </source>
</evidence>
<organism evidence="2 3">
    <name type="scientific">Aeromicrobium erythreum</name>
    <dbReference type="NCBI Taxonomy" id="2041"/>
    <lineage>
        <taxon>Bacteria</taxon>
        <taxon>Bacillati</taxon>
        <taxon>Actinomycetota</taxon>
        <taxon>Actinomycetes</taxon>
        <taxon>Propionibacteriales</taxon>
        <taxon>Nocardioidaceae</taxon>
        <taxon>Aeromicrobium</taxon>
    </lineage>
</organism>
<sequence>MRRRGERGTATAELAVLAPFALVLVVLLLWVASLGLTQVRLVDAAREGARLVARGEPEADAVEAVRRLAPAGSTVDVAEGADGTVAVTVRVRARAPLGFASTVGSVGLDASAVAAVEAP</sequence>